<sequence length="91" mass="9743">MNLIIYLIAGAIVGYVASRIMGTNSRQGLLLDIVVGVAGAFIAGYLLTPIFKIGTINDAITLPTMLMSLAGAVLLLFVLRLLRGGGRRRRR</sequence>
<dbReference type="PANTHER" id="PTHR33884:SF3">
    <property type="entry name" value="UPF0410 PROTEIN YMGE"/>
    <property type="match status" value="1"/>
</dbReference>
<dbReference type="PANTHER" id="PTHR33884">
    <property type="entry name" value="UPF0410 PROTEIN YMGE"/>
    <property type="match status" value="1"/>
</dbReference>
<dbReference type="STRING" id="229921.ADN01_16625"/>
<dbReference type="AlphaFoldDB" id="A0A0M8JPL9"/>
<evidence type="ECO:0000256" key="3">
    <source>
        <dbReference type="ARBA" id="ARBA00022475"/>
    </source>
</evidence>
<keyword evidence="6 7" id="KW-0472">Membrane</keyword>
<dbReference type="InterPro" id="IPR007341">
    <property type="entry name" value="Transgly_assoc"/>
</dbReference>
<feature type="transmembrane region" description="Helical" evidence="7">
    <location>
        <begin position="60"/>
        <end position="82"/>
    </location>
</feature>
<evidence type="ECO:0000313" key="8">
    <source>
        <dbReference type="EMBL" id="GAP19059.1"/>
    </source>
</evidence>
<keyword evidence="10" id="KW-1185">Reference proteome</keyword>
<gene>
    <name evidence="9" type="ORF">ADN01_16625</name>
    <name evidence="8" type="ORF">LSAC_02957</name>
</gene>
<accession>A0A0M8JPL9</accession>
<evidence type="ECO:0000256" key="7">
    <source>
        <dbReference type="SAM" id="Phobius"/>
    </source>
</evidence>
<evidence type="ECO:0000313" key="10">
    <source>
        <dbReference type="Proteomes" id="UP000050501"/>
    </source>
</evidence>
<feature type="transmembrane region" description="Helical" evidence="7">
    <location>
        <begin position="6"/>
        <end position="22"/>
    </location>
</feature>
<evidence type="ECO:0000313" key="9">
    <source>
        <dbReference type="EMBL" id="KPL76179.1"/>
    </source>
</evidence>
<dbReference type="GO" id="GO:0005886">
    <property type="term" value="C:plasma membrane"/>
    <property type="evidence" value="ECO:0007669"/>
    <property type="project" value="UniProtKB-SubCell"/>
</dbReference>
<organism evidence="8">
    <name type="scientific">Levilinea saccharolytica</name>
    <dbReference type="NCBI Taxonomy" id="229921"/>
    <lineage>
        <taxon>Bacteria</taxon>
        <taxon>Bacillati</taxon>
        <taxon>Chloroflexota</taxon>
        <taxon>Anaerolineae</taxon>
        <taxon>Anaerolineales</taxon>
        <taxon>Anaerolineaceae</taxon>
        <taxon>Levilinea</taxon>
    </lineage>
</organism>
<dbReference type="Pfam" id="PF04226">
    <property type="entry name" value="Transgly_assoc"/>
    <property type="match status" value="1"/>
</dbReference>
<dbReference type="OrthoDB" id="964123at2"/>
<proteinExistence type="inferred from homology"/>
<dbReference type="EMBL" id="LGCM01000064">
    <property type="protein sequence ID" value="KPL76179.1"/>
    <property type="molecule type" value="Genomic_DNA"/>
</dbReference>
<evidence type="ECO:0000256" key="2">
    <source>
        <dbReference type="ARBA" id="ARBA00011006"/>
    </source>
</evidence>
<evidence type="ECO:0000256" key="6">
    <source>
        <dbReference type="ARBA" id="ARBA00023136"/>
    </source>
</evidence>
<feature type="transmembrane region" description="Helical" evidence="7">
    <location>
        <begin position="29"/>
        <end position="48"/>
    </location>
</feature>
<protein>
    <submittedName>
        <fullName evidence="8">Predicted membrane protein</fullName>
    </submittedName>
    <submittedName>
        <fullName evidence="9">Transglycosylase</fullName>
    </submittedName>
</protein>
<reference evidence="9 10" key="2">
    <citation type="submission" date="2015-07" db="EMBL/GenBank/DDBJ databases">
        <title>Genome sequence of Levilinea saccharolytica DSM 16555.</title>
        <authorList>
            <person name="Hemp J."/>
            <person name="Ward L.M."/>
            <person name="Pace L.A."/>
            <person name="Fischer W.W."/>
        </authorList>
    </citation>
    <scope>NUCLEOTIDE SEQUENCE [LARGE SCALE GENOMIC DNA]</scope>
    <source>
        <strain evidence="9 10">KIBI-1</strain>
    </source>
</reference>
<comment type="similarity">
    <text evidence="2">Belongs to the UPF0410 family.</text>
</comment>
<evidence type="ECO:0000256" key="1">
    <source>
        <dbReference type="ARBA" id="ARBA00004651"/>
    </source>
</evidence>
<evidence type="ECO:0000256" key="4">
    <source>
        <dbReference type="ARBA" id="ARBA00022692"/>
    </source>
</evidence>
<dbReference type="Proteomes" id="UP000050501">
    <property type="component" value="Unassembled WGS sequence"/>
</dbReference>
<keyword evidence="3" id="KW-1003">Cell membrane</keyword>
<evidence type="ECO:0000256" key="5">
    <source>
        <dbReference type="ARBA" id="ARBA00022989"/>
    </source>
</evidence>
<dbReference type="RefSeq" id="WP_062419368.1">
    <property type="nucleotide sequence ID" value="NZ_BBXZ01000157.1"/>
</dbReference>
<dbReference type="EMBL" id="DF967975">
    <property type="protein sequence ID" value="GAP19059.1"/>
    <property type="molecule type" value="Genomic_DNA"/>
</dbReference>
<comment type="subcellular location">
    <subcellularLocation>
        <location evidence="1">Cell membrane</location>
        <topology evidence="1">Multi-pass membrane protein</topology>
    </subcellularLocation>
</comment>
<keyword evidence="4 7" id="KW-0812">Transmembrane</keyword>
<reference evidence="8" key="1">
    <citation type="journal article" date="2015" name="Genome Announc.">
        <title>Draft Genome Sequences of Anaerolinea thermolimosa IMO-1, Bellilinea caldifistulae GOMI-1, Leptolinea tardivitalis YMTK-2, Levilinea saccharolytica KIBI-1, Longilinea arvoryzae KOME-1, Previously Described as Members of the Class Anaerolineae (Chloroflexi).</title>
        <authorList>
            <person name="Matsuura N."/>
            <person name="Tourlousse M.D."/>
            <person name="Ohashi A."/>
            <person name="Hugenholtz P."/>
            <person name="Sekiguchi Y."/>
        </authorList>
    </citation>
    <scope>NUCLEOTIDE SEQUENCE</scope>
    <source>
        <strain evidence="8">KIBI-1</strain>
    </source>
</reference>
<keyword evidence="5 7" id="KW-1133">Transmembrane helix</keyword>
<name>A0A0M8JPL9_9CHLR</name>